<evidence type="ECO:0000313" key="4">
    <source>
        <dbReference type="EMBL" id="MFD2601751.1"/>
    </source>
</evidence>
<dbReference type="InterPro" id="IPR009057">
    <property type="entry name" value="Homeodomain-like_sf"/>
</dbReference>
<accession>A0ABW5NSS2</accession>
<dbReference type="PROSITE" id="PS50977">
    <property type="entry name" value="HTH_TETR_2"/>
    <property type="match status" value="1"/>
</dbReference>
<dbReference type="SUPFAM" id="SSF46689">
    <property type="entry name" value="Homeodomain-like"/>
    <property type="match status" value="1"/>
</dbReference>
<dbReference type="EMBL" id="JBHUMD010000007">
    <property type="protein sequence ID" value="MFD2601751.1"/>
    <property type="molecule type" value="Genomic_DNA"/>
</dbReference>
<dbReference type="PANTHER" id="PTHR30328">
    <property type="entry name" value="TRANSCRIPTIONAL REPRESSOR"/>
    <property type="match status" value="1"/>
</dbReference>
<dbReference type="PRINTS" id="PR00455">
    <property type="entry name" value="HTHTETR"/>
</dbReference>
<dbReference type="Gene3D" id="1.10.357.10">
    <property type="entry name" value="Tetracycline Repressor, domain 2"/>
    <property type="match status" value="1"/>
</dbReference>
<evidence type="ECO:0000256" key="1">
    <source>
        <dbReference type="ARBA" id="ARBA00023125"/>
    </source>
</evidence>
<proteinExistence type="predicted"/>
<feature type="DNA-binding region" description="H-T-H motif" evidence="2">
    <location>
        <begin position="37"/>
        <end position="56"/>
    </location>
</feature>
<dbReference type="PANTHER" id="PTHR30328:SF54">
    <property type="entry name" value="HTH-TYPE TRANSCRIPTIONAL REPRESSOR SCO4008"/>
    <property type="match status" value="1"/>
</dbReference>
<feature type="domain" description="HTH tetR-type" evidence="3">
    <location>
        <begin position="14"/>
        <end position="74"/>
    </location>
</feature>
<evidence type="ECO:0000313" key="5">
    <source>
        <dbReference type="Proteomes" id="UP001597480"/>
    </source>
</evidence>
<comment type="caution">
    <text evidence="4">The sequence shown here is derived from an EMBL/GenBank/DDBJ whole genome shotgun (WGS) entry which is preliminary data.</text>
</comment>
<dbReference type="InterPro" id="IPR050109">
    <property type="entry name" value="HTH-type_TetR-like_transc_reg"/>
</dbReference>
<name>A0ABW5NSS2_9FLAO</name>
<keyword evidence="5" id="KW-1185">Reference proteome</keyword>
<dbReference type="RefSeq" id="WP_379820281.1">
    <property type="nucleotide sequence ID" value="NZ_JBHUMD010000007.1"/>
</dbReference>
<dbReference type="Pfam" id="PF00440">
    <property type="entry name" value="TetR_N"/>
    <property type="match status" value="1"/>
</dbReference>
<sequence>MEDKAGNSPVRDKEKSKQKFLNAVGKLLRTKGFSALKVNDIAAVAGLDKKLIYKYFGGRDQLVDQYLVSIDFWSNVRQDDAQPVITDGGCEFTKQMVLQQYDYVASNKEFQKILLWGLSEKRKSLQNLADEREVVGEVLLKNITDPFFKDKAENFRASMAIIISGAYYLNMYSGASNSTFCGIDPAKEQGEKAIKKAIVNLVDMLYEDGKKQNG</sequence>
<protein>
    <submittedName>
        <fullName evidence="4">TetR/AcrR family transcriptional regulator</fullName>
    </submittedName>
</protein>
<reference evidence="5" key="1">
    <citation type="journal article" date="2019" name="Int. J. Syst. Evol. Microbiol.">
        <title>The Global Catalogue of Microorganisms (GCM) 10K type strain sequencing project: providing services to taxonomists for standard genome sequencing and annotation.</title>
        <authorList>
            <consortium name="The Broad Institute Genomics Platform"/>
            <consortium name="The Broad Institute Genome Sequencing Center for Infectious Disease"/>
            <person name="Wu L."/>
            <person name="Ma J."/>
        </authorList>
    </citation>
    <scope>NUCLEOTIDE SEQUENCE [LARGE SCALE GENOMIC DNA]</scope>
    <source>
        <strain evidence="5">KCTC 42107</strain>
    </source>
</reference>
<evidence type="ECO:0000256" key="2">
    <source>
        <dbReference type="PROSITE-ProRule" id="PRU00335"/>
    </source>
</evidence>
<gene>
    <name evidence="4" type="ORF">ACFSR3_06750</name>
</gene>
<dbReference type="InterPro" id="IPR001647">
    <property type="entry name" value="HTH_TetR"/>
</dbReference>
<organism evidence="4 5">
    <name type="scientific">Flavobacterium suzhouense</name>
    <dbReference type="NCBI Taxonomy" id="1529638"/>
    <lineage>
        <taxon>Bacteria</taxon>
        <taxon>Pseudomonadati</taxon>
        <taxon>Bacteroidota</taxon>
        <taxon>Flavobacteriia</taxon>
        <taxon>Flavobacteriales</taxon>
        <taxon>Flavobacteriaceae</taxon>
        <taxon>Flavobacterium</taxon>
    </lineage>
</organism>
<evidence type="ECO:0000259" key="3">
    <source>
        <dbReference type="PROSITE" id="PS50977"/>
    </source>
</evidence>
<keyword evidence="1 2" id="KW-0238">DNA-binding</keyword>
<dbReference type="Proteomes" id="UP001597480">
    <property type="component" value="Unassembled WGS sequence"/>
</dbReference>